<dbReference type="InterPro" id="IPR023586">
    <property type="entry name" value="Ile-tRNA-ligase_type2"/>
</dbReference>
<dbReference type="RefSeq" id="WP_303686545.1">
    <property type="nucleotide sequence ID" value="NZ_MAAX01000102.1"/>
</dbReference>
<evidence type="ECO:0000259" key="6">
    <source>
        <dbReference type="Pfam" id="PF08264"/>
    </source>
</evidence>
<dbReference type="Pfam" id="PF19302">
    <property type="entry name" value="DUF5915"/>
    <property type="match status" value="1"/>
</dbReference>
<organism evidence="7 8">
    <name type="scientific">Nonlabens dokdonensis</name>
    <dbReference type="NCBI Taxonomy" id="328515"/>
    <lineage>
        <taxon>Bacteria</taxon>
        <taxon>Pseudomonadati</taxon>
        <taxon>Bacteroidota</taxon>
        <taxon>Flavobacteriia</taxon>
        <taxon>Flavobacteriales</taxon>
        <taxon>Flavobacteriaceae</taxon>
        <taxon>Nonlabens</taxon>
    </lineage>
</organism>
<gene>
    <name evidence="7" type="ORF">A9Q93_06250</name>
</gene>
<dbReference type="InterPro" id="IPR033709">
    <property type="entry name" value="Anticodon_Ile_ABEc"/>
</dbReference>
<dbReference type="InterPro" id="IPR009080">
    <property type="entry name" value="tRNAsynth_Ia_anticodon-bd"/>
</dbReference>
<proteinExistence type="predicted"/>
<protein>
    <submittedName>
        <fullName evidence="7">Isoleucine--tRNA ligase</fullName>
    </submittedName>
</protein>
<evidence type="ECO:0000256" key="4">
    <source>
        <dbReference type="ARBA" id="ARBA00022917"/>
    </source>
</evidence>
<evidence type="ECO:0000256" key="1">
    <source>
        <dbReference type="ARBA" id="ARBA00022598"/>
    </source>
</evidence>
<dbReference type="AlphaFoldDB" id="A0A1Z8AZN6"/>
<dbReference type="GO" id="GO:0006428">
    <property type="term" value="P:isoleucyl-tRNA aminoacylation"/>
    <property type="evidence" value="ECO:0007669"/>
    <property type="project" value="TreeGrafter"/>
</dbReference>
<evidence type="ECO:0000256" key="5">
    <source>
        <dbReference type="ARBA" id="ARBA00023146"/>
    </source>
</evidence>
<dbReference type="Proteomes" id="UP000196102">
    <property type="component" value="Unassembled WGS sequence"/>
</dbReference>
<comment type="caution">
    <text evidence="7">The sequence shown here is derived from an EMBL/GenBank/DDBJ whole genome shotgun (WGS) entry which is preliminary data.</text>
</comment>
<dbReference type="Pfam" id="PF08264">
    <property type="entry name" value="Anticodon_1"/>
    <property type="match status" value="1"/>
</dbReference>
<dbReference type="PANTHER" id="PTHR42780:SF1">
    <property type="entry name" value="ISOLEUCINE--TRNA LIGASE, CYTOPLASMIC"/>
    <property type="match status" value="1"/>
</dbReference>
<dbReference type="EMBL" id="MAAX01000102">
    <property type="protein sequence ID" value="OUS15787.1"/>
    <property type="molecule type" value="Genomic_DNA"/>
</dbReference>
<dbReference type="SUPFAM" id="SSF47323">
    <property type="entry name" value="Anticodon-binding domain of a subclass of class I aminoacyl-tRNA synthetases"/>
    <property type="match status" value="2"/>
</dbReference>
<feature type="domain" description="Methionyl/Valyl/Leucyl/Isoleucyl-tRNA synthetase anticodon-binding" evidence="6">
    <location>
        <begin position="6"/>
        <end position="157"/>
    </location>
</feature>
<dbReference type="GO" id="GO:0004822">
    <property type="term" value="F:isoleucine-tRNA ligase activity"/>
    <property type="evidence" value="ECO:0007669"/>
    <property type="project" value="InterPro"/>
</dbReference>
<evidence type="ECO:0000256" key="2">
    <source>
        <dbReference type="ARBA" id="ARBA00022741"/>
    </source>
</evidence>
<keyword evidence="4" id="KW-0648">Protein biosynthesis</keyword>
<evidence type="ECO:0000313" key="8">
    <source>
        <dbReference type="Proteomes" id="UP000196102"/>
    </source>
</evidence>
<dbReference type="PANTHER" id="PTHR42780">
    <property type="entry name" value="SOLEUCYL-TRNA SYNTHETASE"/>
    <property type="match status" value="1"/>
</dbReference>
<name>A0A1Z8AZN6_9FLAO</name>
<reference evidence="8" key="1">
    <citation type="journal article" date="2017" name="Proc. Natl. Acad. Sci. U.S.A.">
        <title>Simulation of Deepwater Horizon oil plume reveals substrate specialization within a complex community of hydrocarbon-degraders.</title>
        <authorList>
            <person name="Hu P."/>
            <person name="Dubinsky E.A."/>
            <person name="Probst A.J."/>
            <person name="Wang J."/>
            <person name="Sieber C.M.K."/>
            <person name="Tom L.M."/>
            <person name="Gardinali P."/>
            <person name="Banfield J.F."/>
            <person name="Atlas R.M."/>
            <person name="Andersen G.L."/>
        </authorList>
    </citation>
    <scope>NUCLEOTIDE SEQUENCE [LARGE SCALE GENOMIC DNA]</scope>
</reference>
<dbReference type="CDD" id="cd07961">
    <property type="entry name" value="Anticodon_Ia_Ile_ABEc"/>
    <property type="match status" value="1"/>
</dbReference>
<dbReference type="InterPro" id="IPR013155">
    <property type="entry name" value="M/V/L/I-tRNA-synth_anticd-bd"/>
</dbReference>
<feature type="non-terminal residue" evidence="7">
    <location>
        <position position="1"/>
    </location>
</feature>
<dbReference type="GO" id="GO:0000049">
    <property type="term" value="F:tRNA binding"/>
    <property type="evidence" value="ECO:0007669"/>
    <property type="project" value="InterPro"/>
</dbReference>
<evidence type="ECO:0000313" key="7">
    <source>
        <dbReference type="EMBL" id="OUS15787.1"/>
    </source>
</evidence>
<keyword evidence="3" id="KW-0067">ATP-binding</keyword>
<keyword evidence="2" id="KW-0547">Nucleotide-binding</keyword>
<sequence>ERPEIDRWILSELNTLIKEATAFYEDYEPTKAARAITTFVTENLSNWYVRLCRRRFWKGSYEQDKIAAYQTLYTCLKTVAQLGAPIAPFFMDQLYRDLTSVCENDASESVHLALFPQVDESVIDAALEEKMHKAQVISSLTLSLRKKESIKVRQPLQRIMIPVLDTKDRAQIEAIADLVKSEVNVKEIELIDDASGILVKEIKPNFKALGPRFGKAMGQIAGKIKSFQQEDIALLEKTGEKKINVNGNEIILTLEDVEITSSDIEGWLVANQSGITVALDVTISPELKKEGISRELVNRIQNIRKDSGLEVTDRINIEVISHNEMDDALHANEQYIKDETLADRLIITQHIDNGTIIEFDDIATTIKVTKI</sequence>
<dbReference type="GO" id="GO:0005524">
    <property type="term" value="F:ATP binding"/>
    <property type="evidence" value="ECO:0007669"/>
    <property type="project" value="UniProtKB-KW"/>
</dbReference>
<accession>A0A1Z8AZN6</accession>
<evidence type="ECO:0000256" key="3">
    <source>
        <dbReference type="ARBA" id="ARBA00022840"/>
    </source>
</evidence>
<dbReference type="Gene3D" id="1.10.730.10">
    <property type="entry name" value="Isoleucyl-tRNA Synthetase, Domain 1"/>
    <property type="match status" value="1"/>
</dbReference>
<keyword evidence="1 7" id="KW-0436">Ligase</keyword>
<keyword evidence="5" id="KW-0030">Aminoacyl-tRNA synthetase</keyword>